<dbReference type="CDD" id="cd00096">
    <property type="entry name" value="Ig"/>
    <property type="match status" value="4"/>
</dbReference>
<evidence type="ECO:0000256" key="2">
    <source>
        <dbReference type="SAM" id="Phobius"/>
    </source>
</evidence>
<dbReference type="KEGG" id="gacu:117539891"/>
<evidence type="ECO:0000313" key="5">
    <source>
        <dbReference type="RefSeq" id="XP_034062136.1"/>
    </source>
</evidence>
<keyword evidence="4" id="KW-1185">Reference proteome</keyword>
<dbReference type="PANTHER" id="PTHR46013:SF4">
    <property type="entry name" value="B-CELL RECEPTOR CD22-RELATED"/>
    <property type="match status" value="1"/>
</dbReference>
<feature type="domain" description="Ig-like" evidence="3">
    <location>
        <begin position="127"/>
        <end position="190"/>
    </location>
</feature>
<dbReference type="InterPro" id="IPR036179">
    <property type="entry name" value="Ig-like_dom_sf"/>
</dbReference>
<dbReference type="Pfam" id="PF13927">
    <property type="entry name" value="Ig_3"/>
    <property type="match status" value="5"/>
</dbReference>
<feature type="compositionally biased region" description="Acidic residues" evidence="1">
    <location>
        <begin position="716"/>
        <end position="725"/>
    </location>
</feature>
<dbReference type="PROSITE" id="PS50835">
    <property type="entry name" value="IG_LIKE"/>
    <property type="match status" value="6"/>
</dbReference>
<dbReference type="GeneID" id="117539891"/>
<dbReference type="SMART" id="SM00408">
    <property type="entry name" value="IGc2"/>
    <property type="match status" value="5"/>
</dbReference>
<keyword evidence="2" id="KW-0472">Membrane</keyword>
<dbReference type="InterPro" id="IPR003598">
    <property type="entry name" value="Ig_sub2"/>
</dbReference>
<evidence type="ECO:0000313" key="4">
    <source>
        <dbReference type="Proteomes" id="UP000515161"/>
    </source>
</evidence>
<sequence>MESSSEDDLESPVEGGALVQGQDVWYVTYSSTEICAVKGSTVEIKCSYTYPSTWRGRVNTIQKTFWFTEQKDGEPVDLTTDSEYAGRVEDLCENNICTLRIRNLRESDSAEYKFRIKTSQASRWGYPVTLSVTDLQVEVSRSGSSTLLQCLSSCPPGHTSYIWFKNGQKVKEDTSPNADFRYDPADSYSCALKGYEDFPSPSVYPPKLPSVSVSPPAEIEEGSSVTLTCSSDANPAANYTWYKTEQNSQLSFVKEGPRLVLSSFQVSDSGRYFCRAENLLGSRRSESISIDVKYAPKPPSVSVSPSAEIEEGSSVTLTCSSDANPAANYTWYKKNGNADLSSVSEGPRIFLSSIQSSDSGQYFCRAENLLGSRRSESIFIDATYAPKLPSVSVSPSAEIEEGSSVTLTCSSDANPAANYTWYKTEQNSQLSFVKEGPRLVLSSFQVSDSGRYFCRAENLLGSRRSESIFIDVKYAPKPPSVSVSPSAEIEEGSSVTLTCSSDANPAANYTWYKEDGNADLSSVSEGPRLFLSSIQSSDSGQYYCRAENLLGSRRSESIFIDATYSPKLPSVSASPSAEIEEGSSVTLTCSSDANPAANYTWYKEDEDSPKASGQIFTITDFRAEHSGSYSCGAQNKLGRSNSTLTLIVVAGSSTTIVNIIRTTLGVLILISVFLLSLWMRKKKALRSTTEAPEPEEIELDSDPEYENVSHTAAQTEDTEEQEDMV</sequence>
<dbReference type="SUPFAM" id="SSF48726">
    <property type="entry name" value="Immunoglobulin"/>
    <property type="match status" value="6"/>
</dbReference>
<proteinExistence type="predicted"/>
<accession>A0A6P8TE21</accession>
<feature type="region of interest" description="Disordered" evidence="1">
    <location>
        <begin position="685"/>
        <end position="725"/>
    </location>
</feature>
<dbReference type="PRINTS" id="PR01474">
    <property type="entry name" value="VCAM1"/>
</dbReference>
<dbReference type="InParanoid" id="A0A6P8TE21"/>
<organism evidence="4 5">
    <name type="scientific">Gymnodraco acuticeps</name>
    <name type="common">Antarctic dragonfish</name>
    <dbReference type="NCBI Taxonomy" id="8218"/>
    <lineage>
        <taxon>Eukaryota</taxon>
        <taxon>Metazoa</taxon>
        <taxon>Chordata</taxon>
        <taxon>Craniata</taxon>
        <taxon>Vertebrata</taxon>
        <taxon>Euteleostomi</taxon>
        <taxon>Actinopterygii</taxon>
        <taxon>Neopterygii</taxon>
        <taxon>Teleostei</taxon>
        <taxon>Neoteleostei</taxon>
        <taxon>Acanthomorphata</taxon>
        <taxon>Eupercaria</taxon>
        <taxon>Perciformes</taxon>
        <taxon>Notothenioidei</taxon>
        <taxon>Bathydraconidae</taxon>
        <taxon>Gymnodraco</taxon>
    </lineage>
</organism>
<feature type="domain" description="Ig-like" evidence="3">
    <location>
        <begin position="209"/>
        <end position="289"/>
    </location>
</feature>
<reference evidence="5" key="1">
    <citation type="submission" date="2025-08" db="UniProtKB">
        <authorList>
            <consortium name="RefSeq"/>
        </authorList>
    </citation>
    <scope>IDENTIFICATION</scope>
</reference>
<keyword evidence="2" id="KW-0812">Transmembrane</keyword>
<protein>
    <submittedName>
        <fullName evidence="5">B-cell receptor CD22-like</fullName>
    </submittedName>
</protein>
<dbReference type="InterPro" id="IPR013106">
    <property type="entry name" value="Ig_V-set"/>
</dbReference>
<name>A0A6P8TE21_GYMAC</name>
<feature type="domain" description="Ig-like" evidence="3">
    <location>
        <begin position="479"/>
        <end position="565"/>
    </location>
</feature>
<evidence type="ECO:0000259" key="3">
    <source>
        <dbReference type="PROSITE" id="PS50835"/>
    </source>
</evidence>
<dbReference type="InterPro" id="IPR003599">
    <property type="entry name" value="Ig_sub"/>
</dbReference>
<keyword evidence="2" id="KW-1133">Transmembrane helix</keyword>
<feature type="domain" description="Ig-like" evidence="3">
    <location>
        <begin position="299"/>
        <end position="381"/>
    </location>
</feature>
<dbReference type="AlphaFoldDB" id="A0A6P8TE21"/>
<dbReference type="FunCoup" id="A0A6P8TE21">
    <property type="interactions" value="719"/>
</dbReference>
<dbReference type="OrthoDB" id="10039395at2759"/>
<feature type="domain" description="Ig-like" evidence="3">
    <location>
        <begin position="389"/>
        <end position="471"/>
    </location>
</feature>
<feature type="transmembrane region" description="Helical" evidence="2">
    <location>
        <begin position="659"/>
        <end position="678"/>
    </location>
</feature>
<dbReference type="Proteomes" id="UP000515161">
    <property type="component" value="Unplaced"/>
</dbReference>
<dbReference type="GO" id="GO:0098609">
    <property type="term" value="P:cell-cell adhesion"/>
    <property type="evidence" value="ECO:0007669"/>
    <property type="project" value="InterPro"/>
</dbReference>
<dbReference type="PANTHER" id="PTHR46013">
    <property type="entry name" value="VASCULAR CELL ADHESION MOLECULE 1"/>
    <property type="match status" value="1"/>
</dbReference>
<dbReference type="GO" id="GO:0016020">
    <property type="term" value="C:membrane"/>
    <property type="evidence" value="ECO:0007669"/>
    <property type="project" value="InterPro"/>
</dbReference>
<evidence type="ECO:0000256" key="1">
    <source>
        <dbReference type="SAM" id="MobiDB-lite"/>
    </source>
</evidence>
<dbReference type="Gene3D" id="2.60.40.10">
    <property type="entry name" value="Immunoglobulins"/>
    <property type="match status" value="7"/>
</dbReference>
<gene>
    <name evidence="5" type="primary">LOC117539891</name>
</gene>
<dbReference type="SMART" id="SM00409">
    <property type="entry name" value="IG"/>
    <property type="match status" value="6"/>
</dbReference>
<dbReference type="InterPro" id="IPR013783">
    <property type="entry name" value="Ig-like_fold"/>
</dbReference>
<dbReference type="RefSeq" id="XP_034062136.1">
    <property type="nucleotide sequence ID" value="XM_034206245.1"/>
</dbReference>
<dbReference type="InterPro" id="IPR003989">
    <property type="entry name" value="VCAM-1"/>
</dbReference>
<feature type="compositionally biased region" description="Acidic residues" evidence="1">
    <location>
        <begin position="692"/>
        <end position="705"/>
    </location>
</feature>
<feature type="domain" description="Ig-like" evidence="3">
    <location>
        <begin position="569"/>
        <end position="645"/>
    </location>
</feature>
<dbReference type="Pfam" id="PF07686">
    <property type="entry name" value="V-set"/>
    <property type="match status" value="1"/>
</dbReference>
<dbReference type="InterPro" id="IPR007110">
    <property type="entry name" value="Ig-like_dom"/>
</dbReference>